<feature type="transmembrane region" description="Helical" evidence="5">
    <location>
        <begin position="162"/>
        <end position="182"/>
    </location>
</feature>
<dbReference type="PANTHER" id="PTHR28165">
    <property type="entry name" value="NON-CLASSICAL EXPORT PROTEIN 2-RELATED"/>
    <property type="match status" value="1"/>
</dbReference>
<dbReference type="GO" id="GO:0072659">
    <property type="term" value="P:protein localization to plasma membrane"/>
    <property type="evidence" value="ECO:0007669"/>
    <property type="project" value="TreeGrafter"/>
</dbReference>
<feature type="domain" description="MARVEL" evidence="6">
    <location>
        <begin position="16"/>
        <end position="177"/>
    </location>
</feature>
<dbReference type="InterPro" id="IPR052649">
    <property type="entry name" value="NCE102-like"/>
</dbReference>
<dbReference type="AlphaFoldDB" id="A0AAD5WPV4"/>
<evidence type="ECO:0000256" key="3">
    <source>
        <dbReference type="ARBA" id="ARBA00022989"/>
    </source>
</evidence>
<gene>
    <name evidence="7" type="ORF">MKZ38_003999</name>
</gene>
<evidence type="ECO:0000313" key="7">
    <source>
        <dbReference type="EMBL" id="KAJ2898327.1"/>
    </source>
</evidence>
<evidence type="ECO:0000313" key="8">
    <source>
        <dbReference type="Proteomes" id="UP001201980"/>
    </source>
</evidence>
<evidence type="ECO:0000256" key="5">
    <source>
        <dbReference type="SAM" id="Phobius"/>
    </source>
</evidence>
<dbReference type="InterPro" id="IPR008253">
    <property type="entry name" value="Marvel"/>
</dbReference>
<keyword evidence="4 5" id="KW-0472">Membrane</keyword>
<dbReference type="Pfam" id="PF01284">
    <property type="entry name" value="MARVEL"/>
    <property type="match status" value="1"/>
</dbReference>
<reference evidence="7" key="1">
    <citation type="submission" date="2022-07" db="EMBL/GenBank/DDBJ databases">
        <title>Draft genome sequence of Zalerion maritima ATCC 34329, a (micro)plastics degrading marine fungus.</title>
        <authorList>
            <person name="Paco A."/>
            <person name="Goncalves M.F.M."/>
            <person name="Rocha-Santos T.A.P."/>
            <person name="Alves A."/>
        </authorList>
    </citation>
    <scope>NUCLEOTIDE SEQUENCE</scope>
    <source>
        <strain evidence="7">ATCC 34329</strain>
    </source>
</reference>
<feature type="transmembrane region" description="Helical" evidence="5">
    <location>
        <begin position="58"/>
        <end position="76"/>
    </location>
</feature>
<evidence type="ECO:0000259" key="6">
    <source>
        <dbReference type="Pfam" id="PF01284"/>
    </source>
</evidence>
<protein>
    <submittedName>
        <fullName evidence="7">Non-classical export protein 2</fullName>
    </submittedName>
</protein>
<dbReference type="GO" id="GO:0005886">
    <property type="term" value="C:plasma membrane"/>
    <property type="evidence" value="ECO:0007669"/>
    <property type="project" value="TreeGrafter"/>
</dbReference>
<evidence type="ECO:0000256" key="2">
    <source>
        <dbReference type="ARBA" id="ARBA00022692"/>
    </source>
</evidence>
<accession>A0AAD5WPV4</accession>
<feature type="transmembrane region" description="Helical" evidence="5">
    <location>
        <begin position="12"/>
        <end position="38"/>
    </location>
</feature>
<dbReference type="Proteomes" id="UP001201980">
    <property type="component" value="Unassembled WGS sequence"/>
</dbReference>
<dbReference type="GO" id="GO:0032126">
    <property type="term" value="C:eisosome"/>
    <property type="evidence" value="ECO:0007669"/>
    <property type="project" value="TreeGrafter"/>
</dbReference>
<dbReference type="PANTHER" id="PTHR28165:SF1">
    <property type="entry name" value="NON-CLASSICAL EXPORT PROTEIN 2-RELATED"/>
    <property type="match status" value="1"/>
</dbReference>
<evidence type="ECO:0000256" key="4">
    <source>
        <dbReference type="ARBA" id="ARBA00023136"/>
    </source>
</evidence>
<keyword evidence="8" id="KW-1185">Reference proteome</keyword>
<comment type="subcellular location">
    <subcellularLocation>
        <location evidence="1">Membrane</location>
        <topology evidence="1">Multi-pass membrane protein</topology>
    </subcellularLocation>
</comment>
<dbReference type="EMBL" id="JAKWBI020000235">
    <property type="protein sequence ID" value="KAJ2898327.1"/>
    <property type="molecule type" value="Genomic_DNA"/>
</dbReference>
<sequence length="196" mass="21191">MGVVPKLDMEDSYVLVTAVRLAQLVFTGVVTGLTAALIKNTRGYVGIDVPGSVYAAQNFLMFCAIVNWFSAVYGLLSRRIQSLAKPMIQLPLDGAGTIFSLIGAIIISAKLGVVDCHKVAEGKTKISDDWIALFPYTDMTYDSDETRSAIEGKCRMFQADDVFFYVLFVSAALSLFFTFRTWKSGGGGIAKSGGIV</sequence>
<feature type="transmembrane region" description="Helical" evidence="5">
    <location>
        <begin position="88"/>
        <end position="109"/>
    </location>
</feature>
<organism evidence="7 8">
    <name type="scientific">Zalerion maritima</name>
    <dbReference type="NCBI Taxonomy" id="339359"/>
    <lineage>
        <taxon>Eukaryota</taxon>
        <taxon>Fungi</taxon>
        <taxon>Dikarya</taxon>
        <taxon>Ascomycota</taxon>
        <taxon>Pezizomycotina</taxon>
        <taxon>Sordariomycetes</taxon>
        <taxon>Lulworthiomycetidae</taxon>
        <taxon>Lulworthiales</taxon>
        <taxon>Lulworthiaceae</taxon>
        <taxon>Zalerion</taxon>
    </lineage>
</organism>
<name>A0AAD5WPV4_9PEZI</name>
<keyword evidence="2 5" id="KW-0812">Transmembrane</keyword>
<keyword evidence="3 5" id="KW-1133">Transmembrane helix</keyword>
<dbReference type="GO" id="GO:0070941">
    <property type="term" value="P:eisosome assembly"/>
    <property type="evidence" value="ECO:0007669"/>
    <property type="project" value="TreeGrafter"/>
</dbReference>
<proteinExistence type="predicted"/>
<comment type="caution">
    <text evidence="7">The sequence shown here is derived from an EMBL/GenBank/DDBJ whole genome shotgun (WGS) entry which is preliminary data.</text>
</comment>
<evidence type="ECO:0000256" key="1">
    <source>
        <dbReference type="ARBA" id="ARBA00004141"/>
    </source>
</evidence>